<dbReference type="AlphaFoldDB" id="A0A4R0JC39"/>
<keyword evidence="2" id="KW-1185">Reference proteome</keyword>
<reference evidence="1 2" key="1">
    <citation type="submission" date="2019-02" db="EMBL/GenBank/DDBJ databases">
        <title>Kribbella capetownensis sp. nov. and Kribbella speibonae sp. nov., isolated from soil.</title>
        <authorList>
            <person name="Curtis S.M."/>
            <person name="Norton I."/>
            <person name="Everest G.J."/>
            <person name="Meyers P.R."/>
        </authorList>
    </citation>
    <scope>NUCLEOTIDE SEQUENCE [LARGE SCALE GENOMIC DNA]</scope>
    <source>
        <strain evidence="1 2">DSM 27082</strain>
    </source>
</reference>
<proteinExistence type="predicted"/>
<organism evidence="1 2">
    <name type="scientific">Kribbella sindirgiensis</name>
    <dbReference type="NCBI Taxonomy" id="1124744"/>
    <lineage>
        <taxon>Bacteria</taxon>
        <taxon>Bacillati</taxon>
        <taxon>Actinomycetota</taxon>
        <taxon>Actinomycetes</taxon>
        <taxon>Propionibacteriales</taxon>
        <taxon>Kribbellaceae</taxon>
        <taxon>Kribbella</taxon>
    </lineage>
</organism>
<comment type="caution">
    <text evidence="1">The sequence shown here is derived from an EMBL/GenBank/DDBJ whole genome shotgun (WGS) entry which is preliminary data.</text>
</comment>
<protein>
    <submittedName>
        <fullName evidence="1">Uncharacterized protein</fullName>
    </submittedName>
</protein>
<dbReference type="Proteomes" id="UP000292695">
    <property type="component" value="Unassembled WGS sequence"/>
</dbReference>
<evidence type="ECO:0000313" key="2">
    <source>
        <dbReference type="Proteomes" id="UP000292695"/>
    </source>
</evidence>
<sequence length="100" mass="10114">MADQLGAVGGWSGDRGGWAADGAAARVVACVECAGGGWSGVQLLLDASGGRRADRGSGRDRACGRRGFVPGRRAGGRCGRGRLRLLGGCGRCARRTHCAS</sequence>
<dbReference type="EMBL" id="SJKA01000001">
    <property type="protein sequence ID" value="TCC43410.1"/>
    <property type="molecule type" value="Genomic_DNA"/>
</dbReference>
<name>A0A4R0JC39_9ACTN</name>
<evidence type="ECO:0000313" key="1">
    <source>
        <dbReference type="EMBL" id="TCC43410.1"/>
    </source>
</evidence>
<accession>A0A4R0JC39</accession>
<gene>
    <name evidence="1" type="ORF">E0H50_02770</name>
</gene>